<dbReference type="Pfam" id="PF03073">
    <property type="entry name" value="TspO_MBR"/>
    <property type="match status" value="1"/>
</dbReference>
<dbReference type="Gene3D" id="1.20.1260.100">
    <property type="entry name" value="TspO/MBR protein"/>
    <property type="match status" value="1"/>
</dbReference>
<dbReference type="InterPro" id="IPR038330">
    <property type="entry name" value="TspO/MBR-related_sf"/>
</dbReference>
<reference evidence="7" key="3">
    <citation type="submission" date="2023-05" db="EMBL/GenBank/DDBJ databases">
        <authorList>
            <person name="Smith C.H."/>
        </authorList>
    </citation>
    <scope>NUCLEOTIDE SEQUENCE</scope>
    <source>
        <strain evidence="7">CHS0354</strain>
        <tissue evidence="7">Mantle</tissue>
    </source>
</reference>
<evidence type="ECO:0000256" key="6">
    <source>
        <dbReference type="SAM" id="Phobius"/>
    </source>
</evidence>
<reference evidence="7" key="1">
    <citation type="journal article" date="2021" name="Genome Biol. Evol.">
        <title>A High-Quality Reference Genome for a Parasitic Bivalve with Doubly Uniparental Inheritance (Bivalvia: Unionida).</title>
        <authorList>
            <person name="Smith C.H."/>
        </authorList>
    </citation>
    <scope>NUCLEOTIDE SEQUENCE</scope>
    <source>
        <strain evidence="7">CHS0354</strain>
    </source>
</reference>
<dbReference type="CDD" id="cd15904">
    <property type="entry name" value="TSPO_MBR"/>
    <property type="match status" value="1"/>
</dbReference>
<keyword evidence="5 6" id="KW-0472">Membrane</keyword>
<dbReference type="FunFam" id="1.20.1260.100:FF:000001">
    <property type="entry name" value="translocator protein 2"/>
    <property type="match status" value="1"/>
</dbReference>
<protein>
    <recommendedName>
        <fullName evidence="9">Translocator protein</fullName>
    </recommendedName>
</protein>
<evidence type="ECO:0000256" key="1">
    <source>
        <dbReference type="ARBA" id="ARBA00004141"/>
    </source>
</evidence>
<proteinExistence type="inferred from homology"/>
<evidence type="ECO:0000256" key="5">
    <source>
        <dbReference type="ARBA" id="ARBA00023136"/>
    </source>
</evidence>
<keyword evidence="8" id="KW-1185">Reference proteome</keyword>
<feature type="transmembrane region" description="Helical" evidence="6">
    <location>
        <begin position="147"/>
        <end position="169"/>
    </location>
</feature>
<evidence type="ECO:0000256" key="2">
    <source>
        <dbReference type="ARBA" id="ARBA00007524"/>
    </source>
</evidence>
<dbReference type="EMBL" id="JAEAOA010001148">
    <property type="protein sequence ID" value="KAK3602880.1"/>
    <property type="molecule type" value="Genomic_DNA"/>
</dbReference>
<evidence type="ECO:0008006" key="9">
    <source>
        <dbReference type="Google" id="ProtNLM"/>
    </source>
</evidence>
<feature type="transmembrane region" description="Helical" evidence="6">
    <location>
        <begin position="61"/>
        <end position="82"/>
    </location>
</feature>
<dbReference type="InterPro" id="IPR004307">
    <property type="entry name" value="TspO_MBR"/>
</dbReference>
<dbReference type="GO" id="GO:0033013">
    <property type="term" value="P:tetrapyrrole metabolic process"/>
    <property type="evidence" value="ECO:0007669"/>
    <property type="project" value="UniProtKB-ARBA"/>
</dbReference>
<keyword evidence="4 6" id="KW-1133">Transmembrane helix</keyword>
<evidence type="ECO:0000256" key="4">
    <source>
        <dbReference type="ARBA" id="ARBA00022989"/>
    </source>
</evidence>
<gene>
    <name evidence="7" type="ORF">CHS0354_018739</name>
</gene>
<comment type="subcellular location">
    <subcellularLocation>
        <location evidence="1">Membrane</location>
        <topology evidence="1">Multi-pass membrane protein</topology>
    </subcellularLocation>
</comment>
<dbReference type="Proteomes" id="UP001195483">
    <property type="component" value="Unassembled WGS sequence"/>
</dbReference>
<dbReference type="PANTHER" id="PTHR10057">
    <property type="entry name" value="PERIPHERAL-TYPE BENZODIAZEPINE RECEPTOR"/>
    <property type="match status" value="1"/>
</dbReference>
<evidence type="ECO:0000313" key="8">
    <source>
        <dbReference type="Proteomes" id="UP001195483"/>
    </source>
</evidence>
<dbReference type="PANTHER" id="PTHR10057:SF0">
    <property type="entry name" value="TRANSLOCATOR PROTEIN"/>
    <property type="match status" value="1"/>
</dbReference>
<name>A0AAE0W7B6_9BIVA</name>
<organism evidence="7 8">
    <name type="scientific">Potamilus streckersoni</name>
    <dbReference type="NCBI Taxonomy" id="2493646"/>
    <lineage>
        <taxon>Eukaryota</taxon>
        <taxon>Metazoa</taxon>
        <taxon>Spiralia</taxon>
        <taxon>Lophotrochozoa</taxon>
        <taxon>Mollusca</taxon>
        <taxon>Bivalvia</taxon>
        <taxon>Autobranchia</taxon>
        <taxon>Heteroconchia</taxon>
        <taxon>Palaeoheterodonta</taxon>
        <taxon>Unionida</taxon>
        <taxon>Unionoidea</taxon>
        <taxon>Unionidae</taxon>
        <taxon>Ambleminae</taxon>
        <taxon>Lampsilini</taxon>
        <taxon>Potamilus</taxon>
    </lineage>
</organism>
<comment type="caution">
    <text evidence="7">The sequence shown here is derived from an EMBL/GenBank/DDBJ whole genome shotgun (WGS) entry which is preliminary data.</text>
</comment>
<reference evidence="7" key="2">
    <citation type="journal article" date="2021" name="Genome Biol. Evol.">
        <title>Developing a high-quality reference genome for a parasitic bivalve with doubly uniparental inheritance (Bivalvia: Unionida).</title>
        <authorList>
            <person name="Smith C.H."/>
        </authorList>
    </citation>
    <scope>NUCLEOTIDE SEQUENCE</scope>
    <source>
        <strain evidence="7">CHS0354</strain>
        <tissue evidence="7">Mantle</tissue>
    </source>
</reference>
<comment type="similarity">
    <text evidence="2">Belongs to the TspO/BZRP family.</text>
</comment>
<evidence type="ECO:0000256" key="3">
    <source>
        <dbReference type="ARBA" id="ARBA00022692"/>
    </source>
</evidence>
<evidence type="ECO:0000313" key="7">
    <source>
        <dbReference type="EMBL" id="KAK3602880.1"/>
    </source>
</evidence>
<dbReference type="PIRSF" id="PIRSF005859">
    <property type="entry name" value="PBR"/>
    <property type="match status" value="1"/>
</dbReference>
<dbReference type="AlphaFoldDB" id="A0AAE0W7B6"/>
<feature type="transmembrane region" description="Helical" evidence="6">
    <location>
        <begin position="94"/>
        <end position="114"/>
    </location>
</feature>
<sequence length="177" mass="19943">MKGYFPTKKKRTGLTMSQYLKPVAFTAFPFIGGFAGSLISRQNIETWYEHLKKPSWRPPNWLFGPAWSVLYGSMGYASYLVWRDGGGFQGDAALPLACYGTQLALNWAWTPIFFGAHKLGLATLEIGAMWGSIVATIYMFHSVNPTAGYIMLPYLGWVSFASVLTFCIWRDNKDRKD</sequence>
<accession>A0AAE0W7B6</accession>
<feature type="transmembrane region" description="Helical" evidence="6">
    <location>
        <begin position="20"/>
        <end position="40"/>
    </location>
</feature>
<keyword evidence="3 6" id="KW-0812">Transmembrane</keyword>
<dbReference type="GO" id="GO:0005741">
    <property type="term" value="C:mitochondrial outer membrane"/>
    <property type="evidence" value="ECO:0007669"/>
    <property type="project" value="TreeGrafter"/>
</dbReference>
<feature type="transmembrane region" description="Helical" evidence="6">
    <location>
        <begin position="121"/>
        <end position="141"/>
    </location>
</feature>